<evidence type="ECO:0000313" key="1">
    <source>
        <dbReference type="EMBL" id="TGA98742.1"/>
    </source>
</evidence>
<reference evidence="1 2" key="1">
    <citation type="journal article" date="2015" name="Int. J. Syst. Evol. Microbiol.">
        <title>Sporolactobacillus shoreae sp. nov. and Sporolactobacillus spathodeae sp. nov., two spore-forming lactic acid bacteria isolated from tree barks in Thailand.</title>
        <authorList>
            <person name="Thamacharoensuk T."/>
            <person name="Kitahara M."/>
            <person name="Ohkuma M."/>
            <person name="Thongchul N."/>
            <person name="Tanasupawat S."/>
        </authorList>
    </citation>
    <scope>NUCLEOTIDE SEQUENCE [LARGE SCALE GENOMIC DNA]</scope>
    <source>
        <strain evidence="1 2">BK92</strain>
    </source>
</reference>
<evidence type="ECO:0000313" key="2">
    <source>
        <dbReference type="Proteomes" id="UP000298347"/>
    </source>
</evidence>
<dbReference type="AlphaFoldDB" id="A0A4Z0GRE0"/>
<protein>
    <submittedName>
        <fullName evidence="1">Uncharacterized protein</fullName>
    </submittedName>
</protein>
<comment type="caution">
    <text evidence="1">The sequence shown here is derived from an EMBL/GenBank/DDBJ whole genome shotgun (WGS) entry which is preliminary data.</text>
</comment>
<keyword evidence="2" id="KW-1185">Reference proteome</keyword>
<dbReference type="Proteomes" id="UP000298347">
    <property type="component" value="Unassembled WGS sequence"/>
</dbReference>
<sequence>MQAHPPLFSLSMQFLFIGSEFCLRLPSDSTSRWTPLPSANSSYCQACSGLSPPSCRPCRAHKKCLGSYRSGTLAHHFI</sequence>
<gene>
    <name evidence="1" type="ORF">E4665_07780</name>
</gene>
<organism evidence="1 2">
    <name type="scientific">Sporolactobacillus shoreae</name>
    <dbReference type="NCBI Taxonomy" id="1465501"/>
    <lineage>
        <taxon>Bacteria</taxon>
        <taxon>Bacillati</taxon>
        <taxon>Bacillota</taxon>
        <taxon>Bacilli</taxon>
        <taxon>Bacillales</taxon>
        <taxon>Sporolactobacillaceae</taxon>
        <taxon>Sporolactobacillus</taxon>
    </lineage>
</organism>
<dbReference type="EMBL" id="SRJD01000006">
    <property type="protein sequence ID" value="TGA98742.1"/>
    <property type="molecule type" value="Genomic_DNA"/>
</dbReference>
<name>A0A4Z0GRE0_9BACL</name>
<dbReference type="OrthoDB" id="2991310at2"/>
<accession>A0A4Z0GRE0</accession>
<proteinExistence type="predicted"/>